<dbReference type="AlphaFoldDB" id="A0A9E5MLQ0"/>
<evidence type="ECO:0000256" key="5">
    <source>
        <dbReference type="ARBA" id="ARBA00023136"/>
    </source>
</evidence>
<keyword evidence="5 6" id="KW-0472">Membrane</keyword>
<dbReference type="Pfam" id="PF03649">
    <property type="entry name" value="UPF0014"/>
    <property type="match status" value="1"/>
</dbReference>
<feature type="transmembrane region" description="Helical" evidence="6">
    <location>
        <begin position="91"/>
        <end position="110"/>
    </location>
</feature>
<feature type="transmembrane region" description="Helical" evidence="6">
    <location>
        <begin position="122"/>
        <end position="141"/>
    </location>
</feature>
<evidence type="ECO:0000256" key="2">
    <source>
        <dbReference type="ARBA" id="ARBA00005268"/>
    </source>
</evidence>
<dbReference type="PANTHER" id="PTHR30028:SF0">
    <property type="entry name" value="PROTEIN ALUMINUM SENSITIVE 3"/>
    <property type="match status" value="1"/>
</dbReference>
<reference evidence="7" key="1">
    <citation type="submission" date="2020-03" db="EMBL/GenBank/DDBJ databases">
        <authorList>
            <person name="Guo F."/>
        </authorList>
    </citation>
    <scope>NUCLEOTIDE SEQUENCE</scope>
    <source>
        <strain evidence="7">JCM 30134</strain>
    </source>
</reference>
<dbReference type="PANTHER" id="PTHR30028">
    <property type="entry name" value="UPF0014 INNER MEMBRANE PROTEIN YBBM-RELATED"/>
    <property type="match status" value="1"/>
</dbReference>
<feature type="transmembrane region" description="Helical" evidence="6">
    <location>
        <begin position="61"/>
        <end position="79"/>
    </location>
</feature>
<dbReference type="RefSeq" id="WP_167183397.1">
    <property type="nucleotide sequence ID" value="NZ_JAAONZ010000003.1"/>
</dbReference>
<evidence type="ECO:0000256" key="1">
    <source>
        <dbReference type="ARBA" id="ARBA00004141"/>
    </source>
</evidence>
<keyword evidence="4 6" id="KW-1133">Transmembrane helix</keyword>
<protein>
    <submittedName>
        <fullName evidence="7">ABC transporter permease</fullName>
    </submittedName>
</protein>
<feature type="transmembrane region" description="Helical" evidence="6">
    <location>
        <begin position="202"/>
        <end position="225"/>
    </location>
</feature>
<keyword evidence="8" id="KW-1185">Reference proteome</keyword>
<evidence type="ECO:0000313" key="7">
    <source>
        <dbReference type="EMBL" id="NHO65153.1"/>
    </source>
</evidence>
<comment type="subcellular location">
    <subcellularLocation>
        <location evidence="1">Membrane</location>
        <topology evidence="1">Multi-pass membrane protein</topology>
    </subcellularLocation>
</comment>
<accession>A0A9E5MLQ0</accession>
<comment type="similarity">
    <text evidence="2">Belongs to the UPF0014 family.</text>
</comment>
<feature type="transmembrane region" description="Helical" evidence="6">
    <location>
        <begin position="162"/>
        <end position="182"/>
    </location>
</feature>
<organism evidence="7 8">
    <name type="scientific">Pseudomaricurvus hydrocarbonicus</name>
    <dbReference type="NCBI Taxonomy" id="1470433"/>
    <lineage>
        <taxon>Bacteria</taxon>
        <taxon>Pseudomonadati</taxon>
        <taxon>Pseudomonadota</taxon>
        <taxon>Gammaproteobacteria</taxon>
        <taxon>Cellvibrionales</taxon>
        <taxon>Cellvibrionaceae</taxon>
        <taxon>Pseudomaricurvus</taxon>
    </lineage>
</organism>
<evidence type="ECO:0000256" key="3">
    <source>
        <dbReference type="ARBA" id="ARBA00022692"/>
    </source>
</evidence>
<feature type="transmembrane region" description="Helical" evidence="6">
    <location>
        <begin position="33"/>
        <end position="55"/>
    </location>
</feature>
<name>A0A9E5MLQ0_9GAMM</name>
<dbReference type="GO" id="GO:0005886">
    <property type="term" value="C:plasma membrane"/>
    <property type="evidence" value="ECO:0007669"/>
    <property type="project" value="TreeGrafter"/>
</dbReference>
<comment type="caution">
    <text evidence="7">The sequence shown here is derived from an EMBL/GenBank/DDBJ whole genome shotgun (WGS) entry which is preliminary data.</text>
</comment>
<dbReference type="EMBL" id="JAAONZ010000003">
    <property type="protein sequence ID" value="NHO65153.1"/>
    <property type="molecule type" value="Genomic_DNA"/>
</dbReference>
<sequence>MTTITWWGLMWCLLPIALVSGIYFIWHGKPSEVLISSARMVIQLVGVGYVLVFLFDSPSPWTSLAVVTLMLAVASWIAIRPVRGQPGYFQPALLALLISVSFHLLLSLKLVMAAETWYTPNLFIPLAGMYLANTMNALSLSAERYHAELRQGNPVAQARLTAFNAAMIPQINGLLAVGLVALPGMMTGQILSGISPLIAVRYQIMIMAMVLGCSGVGSAILLWSLRNTPLAHTLKPHQPQKGKEPAAPDA</sequence>
<evidence type="ECO:0000256" key="6">
    <source>
        <dbReference type="SAM" id="Phobius"/>
    </source>
</evidence>
<evidence type="ECO:0000256" key="4">
    <source>
        <dbReference type="ARBA" id="ARBA00022989"/>
    </source>
</evidence>
<keyword evidence="3 6" id="KW-0812">Transmembrane</keyword>
<gene>
    <name evidence="7" type="ORF">G8770_06310</name>
</gene>
<proteinExistence type="inferred from homology"/>
<feature type="transmembrane region" description="Helical" evidence="6">
    <location>
        <begin position="6"/>
        <end position="26"/>
    </location>
</feature>
<evidence type="ECO:0000313" key="8">
    <source>
        <dbReference type="Proteomes" id="UP000787472"/>
    </source>
</evidence>
<dbReference type="Proteomes" id="UP000787472">
    <property type="component" value="Unassembled WGS sequence"/>
</dbReference>
<dbReference type="InterPro" id="IPR005226">
    <property type="entry name" value="UPF0014_fam"/>
</dbReference>